<sequence length="202" mass="21443">MRQQASLSSLDVSKPRTGLITSYDPNKHAVKVTIQPEGVDAAGWIPLGAVGVGNGFGVLCAPNIGDMVLIEFSEGNSRAPRIVGRFFSTVDIPPAVPSGETWIVHKSGSFMKFHNDGSIEVNAAAGATYTATQHHFVGPVQMDNTLNVNQNVTSKADIQDNTATNSHTMSQMRSIYNGHTHQILNVQGGGSTVTSNAPTQQE</sequence>
<evidence type="ECO:0000313" key="2">
    <source>
        <dbReference type="Proteomes" id="UP001055013"/>
    </source>
</evidence>
<dbReference type="EMBL" id="BPUR01000041">
    <property type="protein sequence ID" value="GJH22421.1"/>
    <property type="molecule type" value="Genomic_DNA"/>
</dbReference>
<name>A0ACB5R5G2_9BURK</name>
<reference evidence="1" key="1">
    <citation type="submission" date="2021-09" db="EMBL/GenBank/DDBJ databases">
        <title>Isolation and characterization of 3-chlorobenzoate degrading bacteria from soils in Shizuoka.</title>
        <authorList>
            <person name="Ifat A."/>
            <person name="Ogawa N."/>
            <person name="Kimbara K."/>
            <person name="Moriuchi R."/>
            <person name="Dohra H."/>
            <person name="Shintani M."/>
        </authorList>
    </citation>
    <scope>NUCLEOTIDE SEQUENCE</scope>
    <source>
        <strain evidence="1">19CS2-2</strain>
    </source>
</reference>
<keyword evidence="2" id="KW-1185">Reference proteome</keyword>
<evidence type="ECO:0000313" key="1">
    <source>
        <dbReference type="EMBL" id="GJH22421.1"/>
    </source>
</evidence>
<accession>A0ACB5R5G2</accession>
<comment type="caution">
    <text evidence="1">The sequence shown here is derived from an EMBL/GenBank/DDBJ whole genome shotgun (WGS) entry which is preliminary data.</text>
</comment>
<proteinExistence type="predicted"/>
<gene>
    <name evidence="1" type="ORF">CBA19CS22_37785</name>
</gene>
<protein>
    <submittedName>
        <fullName evidence="1">Uncharacterized protein</fullName>
    </submittedName>
</protein>
<dbReference type="Proteomes" id="UP001055013">
    <property type="component" value="Unassembled WGS sequence"/>
</dbReference>
<organism evidence="1 2">
    <name type="scientific">Caballeronia novacaledonica</name>
    <dbReference type="NCBI Taxonomy" id="1544861"/>
    <lineage>
        <taxon>Bacteria</taxon>
        <taxon>Pseudomonadati</taxon>
        <taxon>Pseudomonadota</taxon>
        <taxon>Betaproteobacteria</taxon>
        <taxon>Burkholderiales</taxon>
        <taxon>Burkholderiaceae</taxon>
        <taxon>Caballeronia</taxon>
    </lineage>
</organism>